<dbReference type="Proteomes" id="UP000225548">
    <property type="component" value="Unassembled WGS sequence"/>
</dbReference>
<dbReference type="EMBL" id="PDJG01000001">
    <property type="protein sequence ID" value="PFG34381.1"/>
    <property type="molecule type" value="Genomic_DNA"/>
</dbReference>
<comment type="caution">
    <text evidence="1">The sequence shown here is derived from an EMBL/GenBank/DDBJ whole genome shotgun (WGS) entry which is preliminary data.</text>
</comment>
<gene>
    <name evidence="1" type="ORF">ATL42_2291</name>
</gene>
<accession>A0A2A9E762</accession>
<sequence length="125" mass="12942">MVRAIEGARRWPARLGVLVVVVGVVAALRACDPGAGAEPAVGHMSICQAAFSEMASARQGVANIVLADTESRSLRYCGSPDEWLAGAGEVPGAIPDGTDPQEVLRDLCSRAESADRPACSAPRID</sequence>
<reference evidence="1 2" key="1">
    <citation type="submission" date="2017-10" db="EMBL/GenBank/DDBJ databases">
        <title>Sequencing the genomes of 1000 actinobacteria strains.</title>
        <authorList>
            <person name="Klenk H.-P."/>
        </authorList>
    </citation>
    <scope>NUCLEOTIDE SEQUENCE [LARGE SCALE GENOMIC DNA]</scope>
    <source>
        <strain evidence="1 2">DSM 18966</strain>
    </source>
</reference>
<dbReference type="AlphaFoldDB" id="A0A2A9E762"/>
<dbReference type="RefSeq" id="WP_098455423.1">
    <property type="nucleotide sequence ID" value="NZ_PDJG01000001.1"/>
</dbReference>
<organism evidence="1 2">
    <name type="scientific">Sanguibacter antarcticus</name>
    <dbReference type="NCBI Taxonomy" id="372484"/>
    <lineage>
        <taxon>Bacteria</taxon>
        <taxon>Bacillati</taxon>
        <taxon>Actinomycetota</taxon>
        <taxon>Actinomycetes</taxon>
        <taxon>Micrococcales</taxon>
        <taxon>Sanguibacteraceae</taxon>
        <taxon>Sanguibacter</taxon>
    </lineage>
</organism>
<keyword evidence="2" id="KW-1185">Reference proteome</keyword>
<evidence type="ECO:0000313" key="1">
    <source>
        <dbReference type="EMBL" id="PFG34381.1"/>
    </source>
</evidence>
<name>A0A2A9E762_9MICO</name>
<protein>
    <submittedName>
        <fullName evidence="1">Uncharacterized protein</fullName>
    </submittedName>
</protein>
<proteinExistence type="predicted"/>
<evidence type="ECO:0000313" key="2">
    <source>
        <dbReference type="Proteomes" id="UP000225548"/>
    </source>
</evidence>